<dbReference type="SUPFAM" id="SSF56954">
    <property type="entry name" value="Outer membrane efflux proteins (OEP)"/>
    <property type="match status" value="1"/>
</dbReference>
<dbReference type="Pfam" id="PF02321">
    <property type="entry name" value="OEP"/>
    <property type="match status" value="2"/>
</dbReference>
<keyword evidence="3" id="KW-1185">Reference proteome</keyword>
<dbReference type="InterPro" id="IPR010131">
    <property type="entry name" value="MdtP/NodT-like"/>
</dbReference>
<accession>A0ABY6CWM2</accession>
<proteinExistence type="inferred from homology"/>
<organism evidence="2 3">
    <name type="scientific">Reichenbachiella carrageenanivorans</name>
    <dbReference type="NCBI Taxonomy" id="2979869"/>
    <lineage>
        <taxon>Bacteria</taxon>
        <taxon>Pseudomonadati</taxon>
        <taxon>Bacteroidota</taxon>
        <taxon>Cytophagia</taxon>
        <taxon>Cytophagales</taxon>
        <taxon>Reichenbachiellaceae</taxon>
        <taxon>Reichenbachiella</taxon>
    </lineage>
</organism>
<dbReference type="InterPro" id="IPR003423">
    <property type="entry name" value="OMP_efflux"/>
</dbReference>
<comment type="similarity">
    <text evidence="1">Belongs to the outer membrane factor (OMF) (TC 1.B.17) family.</text>
</comment>
<dbReference type="RefSeq" id="WP_263050060.1">
    <property type="nucleotide sequence ID" value="NZ_CP106735.1"/>
</dbReference>
<evidence type="ECO:0000313" key="2">
    <source>
        <dbReference type="EMBL" id="UXX78314.1"/>
    </source>
</evidence>
<sequence>MKRVIYFIGLLFWLMSNTGMSQSLDDYLLEAAENNPGLKGAYLRFEAAMERVDQSNALQDPTLSFGYFISPVETRLGPQRVKIGLSQMFPWFGTLSAKEEVANAQAEAAYQMFVDQRDDLFLRVKKLYFLLAEINEHIQWQEENLKILETYKALSTTQFSNSKGSMVNVIRVDILMESAMTEIMINREKKQAIEYAFATLLNRQEKAKIVVEPFESQISPVIYDKDSLLLYNPKLKAKEFQISSAESMQRVAKKQGMPKIGLGLDYVFVGDRTDISVPDNGKNVVMPMFTLSLPIYRKKYKSAIKEAELTQMTLVAEKEELVNGLVSSYYMTKNELETAQQRIALFDHQIESTSIAIDLLYSAYENSGQDFEDVLQMQQELLKYKMAKATAIKQYNLASAQLNYLIAHSNITSK</sequence>
<reference evidence="2" key="1">
    <citation type="submission" date="2022-10" db="EMBL/GenBank/DDBJ databases">
        <title>Comparative genomics and taxonomic characterization of three novel marine species of genus Reichenbachiella exhibiting antioxidant and polysaccharide degradation activities.</title>
        <authorList>
            <person name="Muhammad N."/>
            <person name="Lee Y.-J."/>
            <person name="Ko J."/>
            <person name="Kim S.-G."/>
        </authorList>
    </citation>
    <scope>NUCLEOTIDE SEQUENCE</scope>
    <source>
        <strain evidence="2">Wsw4-B4</strain>
    </source>
</reference>
<name>A0ABY6CWM2_9BACT</name>
<gene>
    <name evidence="2" type="ORF">N7E81_13205</name>
</gene>
<dbReference type="Gene3D" id="1.20.1600.10">
    <property type="entry name" value="Outer membrane efflux proteins (OEP)"/>
    <property type="match status" value="1"/>
</dbReference>
<evidence type="ECO:0000256" key="1">
    <source>
        <dbReference type="ARBA" id="ARBA00007613"/>
    </source>
</evidence>
<dbReference type="PANTHER" id="PTHR30203">
    <property type="entry name" value="OUTER MEMBRANE CATION EFFLUX PROTEIN"/>
    <property type="match status" value="1"/>
</dbReference>
<protein>
    <submittedName>
        <fullName evidence="2">TolC family protein</fullName>
    </submittedName>
</protein>
<dbReference type="EMBL" id="CP106735">
    <property type="protein sequence ID" value="UXX78314.1"/>
    <property type="molecule type" value="Genomic_DNA"/>
</dbReference>
<dbReference type="Proteomes" id="UP001062165">
    <property type="component" value="Chromosome"/>
</dbReference>
<evidence type="ECO:0000313" key="3">
    <source>
        <dbReference type="Proteomes" id="UP001062165"/>
    </source>
</evidence>